<dbReference type="GO" id="GO:0005524">
    <property type="term" value="F:ATP binding"/>
    <property type="evidence" value="ECO:0007669"/>
    <property type="project" value="UniProtKB-KW"/>
</dbReference>
<dbReference type="EC" id="2.7.7.87" evidence="3"/>
<dbReference type="AlphaFoldDB" id="A0A2P7MSU1"/>
<dbReference type="Gene3D" id="3.90.870.10">
    <property type="entry name" value="DHBP synthase"/>
    <property type="match status" value="1"/>
</dbReference>
<dbReference type="GO" id="GO:0003725">
    <property type="term" value="F:double-stranded RNA binding"/>
    <property type="evidence" value="ECO:0007669"/>
    <property type="project" value="InterPro"/>
</dbReference>
<dbReference type="PANTHER" id="PTHR17490">
    <property type="entry name" value="SUA5"/>
    <property type="match status" value="1"/>
</dbReference>
<dbReference type="GO" id="GO:0000049">
    <property type="term" value="F:tRNA binding"/>
    <property type="evidence" value="ECO:0007669"/>
    <property type="project" value="TreeGrafter"/>
</dbReference>
<keyword evidence="9" id="KW-0067">ATP-binding</keyword>
<keyword evidence="14" id="KW-1185">Reference proteome</keyword>
<evidence type="ECO:0000256" key="6">
    <source>
        <dbReference type="ARBA" id="ARBA00022694"/>
    </source>
</evidence>
<evidence type="ECO:0000259" key="12">
    <source>
        <dbReference type="PROSITE" id="PS51163"/>
    </source>
</evidence>
<keyword evidence="4" id="KW-0963">Cytoplasm</keyword>
<keyword evidence="5" id="KW-0808">Transferase</keyword>
<dbReference type="GO" id="GO:0008033">
    <property type="term" value="P:tRNA processing"/>
    <property type="evidence" value="ECO:0007669"/>
    <property type="project" value="UniProtKB-KW"/>
</dbReference>
<evidence type="ECO:0000256" key="2">
    <source>
        <dbReference type="ARBA" id="ARBA00007663"/>
    </source>
</evidence>
<organism evidence="13 14">
    <name type="scientific">Cyanobium usitatum str. Tous</name>
    <dbReference type="NCBI Taxonomy" id="2116684"/>
    <lineage>
        <taxon>Bacteria</taxon>
        <taxon>Bacillati</taxon>
        <taxon>Cyanobacteriota</taxon>
        <taxon>Cyanophyceae</taxon>
        <taxon>Synechococcales</taxon>
        <taxon>Prochlorococcaceae</taxon>
        <taxon>Cyanobium</taxon>
    </lineage>
</organism>
<dbReference type="InterPro" id="IPR017945">
    <property type="entry name" value="DHBP_synth_RibB-like_a/b_dom"/>
</dbReference>
<proteinExistence type="inferred from homology"/>
<evidence type="ECO:0000256" key="4">
    <source>
        <dbReference type="ARBA" id="ARBA00022490"/>
    </source>
</evidence>
<keyword evidence="7" id="KW-0548">Nucleotidyltransferase</keyword>
<accession>A0A2P7MSU1</accession>
<keyword evidence="6" id="KW-0819">tRNA processing</keyword>
<evidence type="ECO:0000256" key="11">
    <source>
        <dbReference type="ARBA" id="ARBA00048366"/>
    </source>
</evidence>
<evidence type="ECO:0000256" key="7">
    <source>
        <dbReference type="ARBA" id="ARBA00022695"/>
    </source>
</evidence>
<reference evidence="13 14" key="1">
    <citation type="journal article" date="2018" name="Environ. Microbiol.">
        <title>Ecological and genomic features of two widespread freshwater picocyanobacteria.</title>
        <authorList>
            <person name="Cabello-Yeves P.J."/>
            <person name="Picazo A."/>
            <person name="Camacho A."/>
            <person name="Callieri C."/>
            <person name="Rosselli R."/>
            <person name="Roda-Garcia J.J."/>
            <person name="Coutinho F.H."/>
            <person name="Rodriguez-Valera F."/>
        </authorList>
    </citation>
    <scope>NUCLEOTIDE SEQUENCE [LARGE SCALE GENOMIC DNA]</scope>
    <source>
        <strain evidence="13 14">Tous</strain>
    </source>
</reference>
<dbReference type="EMBL" id="PXXO01000014">
    <property type="protein sequence ID" value="PSJ04215.1"/>
    <property type="molecule type" value="Genomic_DNA"/>
</dbReference>
<evidence type="ECO:0000313" key="13">
    <source>
        <dbReference type="EMBL" id="PSJ04215.1"/>
    </source>
</evidence>
<dbReference type="Pfam" id="PF01300">
    <property type="entry name" value="Sua5_yciO_yrdC"/>
    <property type="match status" value="1"/>
</dbReference>
<evidence type="ECO:0000256" key="8">
    <source>
        <dbReference type="ARBA" id="ARBA00022741"/>
    </source>
</evidence>
<evidence type="ECO:0000256" key="3">
    <source>
        <dbReference type="ARBA" id="ARBA00012584"/>
    </source>
</evidence>
<evidence type="ECO:0000313" key="14">
    <source>
        <dbReference type="Proteomes" id="UP000243002"/>
    </source>
</evidence>
<evidence type="ECO:0000256" key="5">
    <source>
        <dbReference type="ARBA" id="ARBA00022679"/>
    </source>
</evidence>
<evidence type="ECO:0000256" key="9">
    <source>
        <dbReference type="ARBA" id="ARBA00022840"/>
    </source>
</evidence>
<dbReference type="GO" id="GO:0006450">
    <property type="term" value="P:regulation of translational fidelity"/>
    <property type="evidence" value="ECO:0007669"/>
    <property type="project" value="TreeGrafter"/>
</dbReference>
<keyword evidence="8" id="KW-0547">Nucleotide-binding</keyword>
<dbReference type="GO" id="GO:0005737">
    <property type="term" value="C:cytoplasm"/>
    <property type="evidence" value="ECO:0007669"/>
    <property type="project" value="UniProtKB-SubCell"/>
</dbReference>
<protein>
    <recommendedName>
        <fullName evidence="10">L-threonylcarbamoyladenylate synthase</fullName>
        <ecNumber evidence="3">2.7.7.87</ecNumber>
    </recommendedName>
    <alternativeName>
        <fullName evidence="10">L-threonylcarbamoyladenylate synthase</fullName>
    </alternativeName>
</protein>
<evidence type="ECO:0000256" key="1">
    <source>
        <dbReference type="ARBA" id="ARBA00004496"/>
    </source>
</evidence>
<dbReference type="GO" id="GO:0061710">
    <property type="term" value="F:L-threonylcarbamoyladenylate synthase"/>
    <property type="evidence" value="ECO:0007669"/>
    <property type="project" value="UniProtKB-EC"/>
</dbReference>
<comment type="caution">
    <text evidence="13">The sequence shown here is derived from an EMBL/GenBank/DDBJ whole genome shotgun (WGS) entry which is preliminary data.</text>
</comment>
<dbReference type="OrthoDB" id="9814580at2"/>
<feature type="domain" description="YrdC-like" evidence="12">
    <location>
        <begin position="14"/>
        <end position="198"/>
    </location>
</feature>
<dbReference type="InterPro" id="IPR050156">
    <property type="entry name" value="TC-AMP_synthase_SUA5"/>
</dbReference>
<comment type="subcellular location">
    <subcellularLocation>
        <location evidence="1">Cytoplasm</location>
    </subcellularLocation>
</comment>
<sequence>MTIKPGLLPVPSPALEPSDLAALLLQGSAALFPTDTLPALAASPGQANQLWRLKQRPADKPLILMAASSEDLFACLGVAPRTEWLEMAAWAWPGAVTLVLPAVGVVAEALNPGGSSLGLRLPASAEAQALLQLSGPLATTSANISGCPAACTAQEAAQQFLGVPLLAPIPWPLAAGQASTVVAWRAEGGWRVLRAGALLPPGI</sequence>
<comment type="catalytic activity">
    <reaction evidence="11">
        <text>L-threonine + hydrogencarbonate + ATP = L-threonylcarbamoyladenylate + diphosphate + H2O</text>
        <dbReference type="Rhea" id="RHEA:36407"/>
        <dbReference type="ChEBI" id="CHEBI:15377"/>
        <dbReference type="ChEBI" id="CHEBI:17544"/>
        <dbReference type="ChEBI" id="CHEBI:30616"/>
        <dbReference type="ChEBI" id="CHEBI:33019"/>
        <dbReference type="ChEBI" id="CHEBI:57926"/>
        <dbReference type="ChEBI" id="CHEBI:73682"/>
        <dbReference type="EC" id="2.7.7.87"/>
    </reaction>
</comment>
<name>A0A2P7MSU1_9CYAN</name>
<dbReference type="Proteomes" id="UP000243002">
    <property type="component" value="Unassembled WGS sequence"/>
</dbReference>
<dbReference type="SUPFAM" id="SSF55821">
    <property type="entry name" value="YrdC/RibB"/>
    <property type="match status" value="1"/>
</dbReference>
<gene>
    <name evidence="13" type="ORF">C7K55_11175</name>
</gene>
<dbReference type="PROSITE" id="PS51163">
    <property type="entry name" value="YRDC"/>
    <property type="match status" value="1"/>
</dbReference>
<comment type="similarity">
    <text evidence="2">Belongs to the SUA5 family.</text>
</comment>
<dbReference type="InterPro" id="IPR006070">
    <property type="entry name" value="Sua5-like_dom"/>
</dbReference>
<dbReference type="PANTHER" id="PTHR17490:SF16">
    <property type="entry name" value="THREONYLCARBAMOYL-AMP SYNTHASE"/>
    <property type="match status" value="1"/>
</dbReference>
<evidence type="ECO:0000256" key="10">
    <source>
        <dbReference type="ARBA" id="ARBA00029774"/>
    </source>
</evidence>